<reference evidence="1 2" key="1">
    <citation type="journal article" date="2001" name="Int. J. Syst. Evol. Microbiol.">
        <title>Agreia bicolorata gen. nov., sp. nov., to accommodate actinobacteria isolated from narrow reed grass infected by the nematode Heteroanguina graminophila.</title>
        <authorList>
            <person name="Evtushenko L.I."/>
            <person name="Dorofeeva L.V."/>
            <person name="Dobrovolskaya T.G."/>
            <person name="Streshinskaya G.M."/>
            <person name="Subbotin S.A."/>
            <person name="Tiedje J.M."/>
        </authorList>
    </citation>
    <scope>NUCLEOTIDE SEQUENCE [LARGE SCALE GENOMIC DNA]</scope>
    <source>
        <strain evidence="1 2">VKM Ac-1804</strain>
    </source>
</reference>
<dbReference type="Proteomes" id="UP000032503">
    <property type="component" value="Unassembled WGS sequence"/>
</dbReference>
<dbReference type="EMBL" id="JYFC01000005">
    <property type="protein sequence ID" value="KJC63802.1"/>
    <property type="molecule type" value="Genomic_DNA"/>
</dbReference>
<evidence type="ECO:0000313" key="2">
    <source>
        <dbReference type="Proteomes" id="UP000032503"/>
    </source>
</evidence>
<comment type="caution">
    <text evidence="1">The sequence shown here is derived from an EMBL/GenBank/DDBJ whole genome shotgun (WGS) entry which is preliminary data.</text>
</comment>
<gene>
    <name evidence="1" type="ORF">TZ00_12220</name>
</gene>
<keyword evidence="2" id="KW-1185">Reference proteome</keyword>
<proteinExistence type="predicted"/>
<organism evidence="1 2">
    <name type="scientific">Agreia bicolorata</name>
    <dbReference type="NCBI Taxonomy" id="110935"/>
    <lineage>
        <taxon>Bacteria</taxon>
        <taxon>Bacillati</taxon>
        <taxon>Actinomycetota</taxon>
        <taxon>Actinomycetes</taxon>
        <taxon>Micrococcales</taxon>
        <taxon>Microbacteriaceae</taxon>
        <taxon>Agreia</taxon>
    </lineage>
</organism>
<name>A0ABR5CE83_9MICO</name>
<evidence type="ECO:0000313" key="1">
    <source>
        <dbReference type="EMBL" id="KJC63802.1"/>
    </source>
</evidence>
<protein>
    <submittedName>
        <fullName evidence="1">Uncharacterized protein</fullName>
    </submittedName>
</protein>
<sequence length="111" mass="12359">MLGITPEQQKLLDSVLEFADLDLDKTAFQSSTEAGVFVETLCGYVKCIMDPVALEQSLRRVQGPDTDNPWRTMREFLELKSIHLDEAVATQRGPVLVMEANGAFYRPPSNG</sequence>
<accession>A0ABR5CE83</accession>